<dbReference type="Proteomes" id="UP000887566">
    <property type="component" value="Unplaced"/>
</dbReference>
<name>A0A914XI55_9BILA</name>
<keyword evidence="2" id="KW-1133">Transmembrane helix</keyword>
<dbReference type="PROSITE" id="PS50181">
    <property type="entry name" value="FBOX"/>
    <property type="match status" value="1"/>
</dbReference>
<feature type="transmembrane region" description="Helical" evidence="2">
    <location>
        <begin position="258"/>
        <end position="279"/>
    </location>
</feature>
<sequence>MLKAALKAEIARLQAENEQLRRALPDFSDQIVCGKPTGKLSDNSPKQFSQLPDRALEHVLRFLPAHQVVQMRLVSRNFNHLINKYSQNMPKRESYGAVVFKSYHAGEVEVELSDFCDSKIAVKKLAGDKVALSELLRFIRIGGRMYFDEGVSAADEILDQLSKEWLTIRPDTVIFSGDLSQTSRDSLRAFLMKVEPSIKRLHFQYAKNIGHSLLSDDVIGAAGRLEGLIVMPSCWGSKLRKINITDKTLLAMADADRLPSYFFIMGCSGITPGGIRALVMNWMGKKRSKAAGKYYSCRHGMELCQLAFYNCANVTVAAIEKECGFLLGKAAVYRGIDDSALDDNGLTNGQRVCFTAHAFSDNRRLQIILHYKPFLSRVVHDTRTAIDDVLGGYR</sequence>
<protein>
    <submittedName>
        <fullName evidence="5">F-box domain-containing protein</fullName>
    </submittedName>
</protein>
<reference evidence="5" key="1">
    <citation type="submission" date="2022-11" db="UniProtKB">
        <authorList>
            <consortium name="WormBaseParasite"/>
        </authorList>
    </citation>
    <scope>IDENTIFICATION</scope>
</reference>
<dbReference type="Gene3D" id="1.20.1280.50">
    <property type="match status" value="1"/>
</dbReference>
<evidence type="ECO:0000313" key="4">
    <source>
        <dbReference type="Proteomes" id="UP000887566"/>
    </source>
</evidence>
<dbReference type="WBParaSite" id="PSAMB.scaffold845size40324.g9227.t1">
    <property type="protein sequence ID" value="PSAMB.scaffold845size40324.g9227.t1"/>
    <property type="gene ID" value="PSAMB.scaffold845size40324.g9227"/>
</dbReference>
<dbReference type="Pfam" id="PF00646">
    <property type="entry name" value="F-box"/>
    <property type="match status" value="1"/>
</dbReference>
<feature type="domain" description="F-box" evidence="3">
    <location>
        <begin position="45"/>
        <end position="92"/>
    </location>
</feature>
<proteinExistence type="predicted"/>
<organism evidence="4 5">
    <name type="scientific">Plectus sambesii</name>
    <dbReference type="NCBI Taxonomy" id="2011161"/>
    <lineage>
        <taxon>Eukaryota</taxon>
        <taxon>Metazoa</taxon>
        <taxon>Ecdysozoa</taxon>
        <taxon>Nematoda</taxon>
        <taxon>Chromadorea</taxon>
        <taxon>Plectida</taxon>
        <taxon>Plectina</taxon>
        <taxon>Plectoidea</taxon>
        <taxon>Plectidae</taxon>
        <taxon>Plectus</taxon>
    </lineage>
</organism>
<evidence type="ECO:0000256" key="1">
    <source>
        <dbReference type="SAM" id="Coils"/>
    </source>
</evidence>
<dbReference type="InterPro" id="IPR001810">
    <property type="entry name" value="F-box_dom"/>
</dbReference>
<keyword evidence="2" id="KW-0472">Membrane</keyword>
<feature type="coiled-coil region" evidence="1">
    <location>
        <begin position="3"/>
        <end position="30"/>
    </location>
</feature>
<dbReference type="AlphaFoldDB" id="A0A914XI55"/>
<keyword evidence="4" id="KW-1185">Reference proteome</keyword>
<keyword evidence="2" id="KW-0812">Transmembrane</keyword>
<dbReference type="InterPro" id="IPR036047">
    <property type="entry name" value="F-box-like_dom_sf"/>
</dbReference>
<evidence type="ECO:0000259" key="3">
    <source>
        <dbReference type="PROSITE" id="PS50181"/>
    </source>
</evidence>
<keyword evidence="1" id="KW-0175">Coiled coil</keyword>
<accession>A0A914XI55</accession>
<evidence type="ECO:0000313" key="5">
    <source>
        <dbReference type="WBParaSite" id="PSAMB.scaffold845size40324.g9227.t1"/>
    </source>
</evidence>
<dbReference type="CDD" id="cd09917">
    <property type="entry name" value="F-box_SF"/>
    <property type="match status" value="1"/>
</dbReference>
<dbReference type="SUPFAM" id="SSF81383">
    <property type="entry name" value="F-box domain"/>
    <property type="match status" value="1"/>
</dbReference>
<evidence type="ECO:0000256" key="2">
    <source>
        <dbReference type="SAM" id="Phobius"/>
    </source>
</evidence>